<keyword evidence="8 13" id="KW-0808">Transferase</keyword>
<evidence type="ECO:0000256" key="12">
    <source>
        <dbReference type="ARBA" id="ARBA00023211"/>
    </source>
</evidence>
<dbReference type="AlphaFoldDB" id="M7NMB6"/>
<comment type="caution">
    <text evidence="15">The sequence shown here is derived from an EMBL/GenBank/DDBJ whole genome shotgun (WGS) entry which is preliminary data.</text>
</comment>
<comment type="subcellular location">
    <subcellularLocation>
        <location evidence="4 13">Endoplasmic reticulum</location>
    </subcellularLocation>
</comment>
<protein>
    <recommendedName>
        <fullName evidence="13">Dolichol-phosphate mannosyltransferase subunit 1</fullName>
        <ecNumber evidence="13">2.4.1.83</ecNumber>
    </recommendedName>
</protein>
<dbReference type="FunFam" id="3.90.550.10:FF:000036">
    <property type="entry name" value="Dolichol-phosphate mannosyltransferase subunit 1"/>
    <property type="match status" value="1"/>
</dbReference>
<accession>M7NMB6</accession>
<keyword evidence="11" id="KW-0460">Magnesium</keyword>
<keyword evidence="10 13" id="KW-0256">Endoplasmic reticulum</keyword>
<dbReference type="GO" id="GO:0046872">
    <property type="term" value="F:metal ion binding"/>
    <property type="evidence" value="ECO:0007669"/>
    <property type="project" value="UniProtKB-KW"/>
</dbReference>
<dbReference type="PANTHER" id="PTHR43398:SF1">
    <property type="entry name" value="DOLICHOL-PHOSPHATE MANNOSYLTRANSFERASE SUBUNIT 1"/>
    <property type="match status" value="1"/>
</dbReference>
<dbReference type="GO" id="GO:0006066">
    <property type="term" value="P:alcohol metabolic process"/>
    <property type="evidence" value="ECO:0007669"/>
    <property type="project" value="UniProtKB-ARBA"/>
</dbReference>
<comment type="pathway">
    <text evidence="5 13">Protein modification; protein glycosylation.</text>
</comment>
<evidence type="ECO:0000256" key="7">
    <source>
        <dbReference type="ARBA" id="ARBA00022676"/>
    </source>
</evidence>
<dbReference type="Gene3D" id="3.90.550.10">
    <property type="entry name" value="Spore Coat Polysaccharide Biosynthesis Protein SpsA, Chain A"/>
    <property type="match status" value="1"/>
</dbReference>
<dbReference type="GO" id="GO:0006720">
    <property type="term" value="P:isoprenoid metabolic process"/>
    <property type="evidence" value="ECO:0007669"/>
    <property type="project" value="UniProtKB-ARBA"/>
</dbReference>
<comment type="similarity">
    <text evidence="6 13">Belongs to the glycosyltransferase 2 family.</text>
</comment>
<dbReference type="CDD" id="cd06442">
    <property type="entry name" value="DPM1_like"/>
    <property type="match status" value="1"/>
</dbReference>
<evidence type="ECO:0000256" key="3">
    <source>
        <dbReference type="ARBA" id="ARBA00001946"/>
    </source>
</evidence>
<dbReference type="InterPro" id="IPR029044">
    <property type="entry name" value="Nucleotide-diphossugar_trans"/>
</dbReference>
<dbReference type="GO" id="GO:0006506">
    <property type="term" value="P:GPI anchor biosynthetic process"/>
    <property type="evidence" value="ECO:0007669"/>
    <property type="project" value="TreeGrafter"/>
</dbReference>
<comment type="cofactor">
    <cofactor evidence="1">
        <name>Ca(2+)</name>
        <dbReference type="ChEBI" id="CHEBI:29108"/>
    </cofactor>
</comment>
<evidence type="ECO:0000256" key="2">
    <source>
        <dbReference type="ARBA" id="ARBA00001936"/>
    </source>
</evidence>
<dbReference type="EMBL" id="AFWA02000010">
    <property type="protein sequence ID" value="EMR08352.1"/>
    <property type="molecule type" value="Genomic_DNA"/>
</dbReference>
<evidence type="ECO:0000256" key="11">
    <source>
        <dbReference type="ARBA" id="ARBA00022842"/>
    </source>
</evidence>
<dbReference type="eggNOG" id="KOG2978">
    <property type="taxonomic scope" value="Eukaryota"/>
</dbReference>
<comment type="subunit">
    <text evidence="13">Component of the dolichol-phosphate mannose (DPM) synthase complex.</text>
</comment>
<evidence type="ECO:0000256" key="13">
    <source>
        <dbReference type="RuleBase" id="RU365083"/>
    </source>
</evidence>
<dbReference type="GO" id="GO:0004582">
    <property type="term" value="F:dolichyl-phosphate beta-D-mannosyltransferase activity"/>
    <property type="evidence" value="ECO:0007669"/>
    <property type="project" value="UniProtKB-UniRule"/>
</dbReference>
<dbReference type="InterPro" id="IPR001173">
    <property type="entry name" value="Glyco_trans_2-like"/>
</dbReference>
<evidence type="ECO:0000256" key="9">
    <source>
        <dbReference type="ARBA" id="ARBA00022723"/>
    </source>
</evidence>
<gene>
    <name evidence="15" type="ORF">PNEG_03192</name>
</gene>
<dbReference type="GeneID" id="19896879"/>
<dbReference type="PANTHER" id="PTHR43398">
    <property type="entry name" value="DOLICHOL-PHOSPHATE MANNOSYLTRANSFERASE SUBUNIT 1"/>
    <property type="match status" value="1"/>
</dbReference>
<organism evidence="15 16">
    <name type="scientific">Pneumocystis murina (strain B123)</name>
    <name type="common">Mouse pneumocystis pneumonia agent</name>
    <name type="synonym">Pneumocystis carinii f. sp. muris</name>
    <dbReference type="NCBI Taxonomy" id="1069680"/>
    <lineage>
        <taxon>Eukaryota</taxon>
        <taxon>Fungi</taxon>
        <taxon>Dikarya</taxon>
        <taxon>Ascomycota</taxon>
        <taxon>Taphrinomycotina</taxon>
        <taxon>Pneumocystomycetes</taxon>
        <taxon>Pneumocystaceae</taxon>
        <taxon>Pneumocystis</taxon>
    </lineage>
</organism>
<evidence type="ECO:0000313" key="16">
    <source>
        <dbReference type="Proteomes" id="UP000011958"/>
    </source>
</evidence>
<dbReference type="Proteomes" id="UP000011958">
    <property type="component" value="Unassembled WGS sequence"/>
</dbReference>
<dbReference type="STRING" id="1069680.M7NMB6"/>
<keyword evidence="7 13" id="KW-0328">Glycosyltransferase</keyword>
<dbReference type="VEuPathDB" id="FungiDB:PNEG_03192"/>
<name>M7NMB6_PNEMU</name>
<comment type="cofactor">
    <cofactor evidence="3">
        <name>Mg(2+)</name>
        <dbReference type="ChEBI" id="CHEBI:18420"/>
    </cofactor>
</comment>
<evidence type="ECO:0000256" key="6">
    <source>
        <dbReference type="ARBA" id="ARBA00006739"/>
    </source>
</evidence>
<dbReference type="GO" id="GO:0005789">
    <property type="term" value="C:endoplasmic reticulum membrane"/>
    <property type="evidence" value="ECO:0007669"/>
    <property type="project" value="TreeGrafter"/>
</dbReference>
<sequence length="238" mass="27333">MTDKYSIILPTYNERKNLAIITYLLWKLLNEGNFDWELVIIDDNSPDKTQEVANKLIEIYGSDRIILKTRPKKLGLGTAYVYGLEFCTGNFVIIMDADFSHHPKYIPEFIHLQREKSYDIVLGSRYISGGGVYGWNVKRKLISLGANLLSRIMLQHGVSDVTGSFRLYKKSVLKEIIADCKSKGYVFQMEIIVKAKKYGYSVGEVPITFIDRLYGESKLGRDEIIGYLKGLWDLFYTL</sequence>
<feature type="domain" description="Glycosyltransferase 2-like" evidence="14">
    <location>
        <begin position="6"/>
        <end position="176"/>
    </location>
</feature>
<comment type="catalytic activity">
    <reaction evidence="13">
        <text>a di-trans,poly-cis-dolichyl phosphate + GDP-alpha-D-mannose = a di-trans,poly-cis-dolichyl beta-D-mannosyl phosphate + GDP</text>
        <dbReference type="Rhea" id="RHEA:21184"/>
        <dbReference type="Rhea" id="RHEA-COMP:19498"/>
        <dbReference type="Rhea" id="RHEA-COMP:19501"/>
        <dbReference type="ChEBI" id="CHEBI:57527"/>
        <dbReference type="ChEBI" id="CHEBI:57683"/>
        <dbReference type="ChEBI" id="CHEBI:58189"/>
        <dbReference type="ChEBI" id="CHEBI:58211"/>
    </reaction>
</comment>
<evidence type="ECO:0000256" key="4">
    <source>
        <dbReference type="ARBA" id="ARBA00004240"/>
    </source>
</evidence>
<dbReference type="OrthoDB" id="2603at2759"/>
<proteinExistence type="inferred from homology"/>
<evidence type="ECO:0000256" key="1">
    <source>
        <dbReference type="ARBA" id="ARBA00001913"/>
    </source>
</evidence>
<comment type="cofactor">
    <cofactor evidence="2">
        <name>Mn(2+)</name>
        <dbReference type="ChEBI" id="CHEBI:29035"/>
    </cofactor>
</comment>
<dbReference type="OMA" id="KCFRREV"/>
<dbReference type="SUPFAM" id="SSF53448">
    <property type="entry name" value="Nucleotide-diphospho-sugar transferases"/>
    <property type="match status" value="1"/>
</dbReference>
<keyword evidence="12" id="KW-0464">Manganese</keyword>
<dbReference type="EC" id="2.4.1.83" evidence="13"/>
<evidence type="ECO:0000256" key="5">
    <source>
        <dbReference type="ARBA" id="ARBA00004922"/>
    </source>
</evidence>
<dbReference type="UniPathway" id="UPA00378"/>
<dbReference type="InterPro" id="IPR039528">
    <property type="entry name" value="DPM1-like"/>
</dbReference>
<reference evidence="16" key="1">
    <citation type="journal article" date="2016" name="Nat. Commun.">
        <title>Genome analysis of three Pneumocystis species reveals adaptation mechanisms to life exclusively in mammalian hosts.</title>
        <authorList>
            <person name="Ma L."/>
            <person name="Chen Z."/>
            <person name="Huang D.W."/>
            <person name="Kutty G."/>
            <person name="Ishihara M."/>
            <person name="Wang H."/>
            <person name="Abouelleil A."/>
            <person name="Bishop L."/>
            <person name="Davey E."/>
            <person name="Deng R."/>
            <person name="Deng X."/>
            <person name="Fan L."/>
            <person name="Fantoni G."/>
            <person name="Fitzgerald M."/>
            <person name="Gogineni E."/>
            <person name="Goldberg J.M."/>
            <person name="Handley G."/>
            <person name="Hu X."/>
            <person name="Huber C."/>
            <person name="Jiao X."/>
            <person name="Jones K."/>
            <person name="Levin J.Z."/>
            <person name="Liu Y."/>
            <person name="Macdonald P."/>
            <person name="Melnikov A."/>
            <person name="Raley C."/>
            <person name="Sassi M."/>
            <person name="Sherman B.T."/>
            <person name="Song X."/>
            <person name="Sykes S."/>
            <person name="Tran B."/>
            <person name="Walsh L."/>
            <person name="Xia Y."/>
            <person name="Yang J."/>
            <person name="Young S."/>
            <person name="Zeng Q."/>
            <person name="Zheng X."/>
            <person name="Stephens R."/>
            <person name="Nusbaum C."/>
            <person name="Birren B.W."/>
            <person name="Azadi P."/>
            <person name="Lempicki R.A."/>
            <person name="Cuomo C.A."/>
            <person name="Kovacs J.A."/>
        </authorList>
    </citation>
    <scope>NUCLEOTIDE SEQUENCE [LARGE SCALE GENOMIC DNA]</scope>
    <source>
        <strain evidence="16">B123</strain>
    </source>
</reference>
<evidence type="ECO:0000313" key="15">
    <source>
        <dbReference type="EMBL" id="EMR08352.1"/>
    </source>
</evidence>
<evidence type="ECO:0000259" key="14">
    <source>
        <dbReference type="Pfam" id="PF00535"/>
    </source>
</evidence>
<keyword evidence="16" id="KW-1185">Reference proteome</keyword>
<keyword evidence="9" id="KW-0479">Metal-binding</keyword>
<dbReference type="RefSeq" id="XP_007875255.1">
    <property type="nucleotide sequence ID" value="XM_007877064.1"/>
</dbReference>
<comment type="function">
    <text evidence="13">Transfers mannose from GDP-mannose to dolichol monophosphate to form dolichol phosphate mannose (Dol-P-Man) which is the mannosyl donor in pathways leading to N-glycosylation, glycosyl phosphatidylinositol membrane anchoring, and O-mannosylation of proteins.</text>
</comment>
<dbReference type="GO" id="GO:0006488">
    <property type="term" value="P:dolichol-linked oligosaccharide biosynthetic process"/>
    <property type="evidence" value="ECO:0007669"/>
    <property type="project" value="TreeGrafter"/>
</dbReference>
<dbReference type="GO" id="GO:0035269">
    <property type="term" value="P:protein O-linked glycosylation via mannose"/>
    <property type="evidence" value="ECO:0007669"/>
    <property type="project" value="TreeGrafter"/>
</dbReference>
<dbReference type="Pfam" id="PF00535">
    <property type="entry name" value="Glycos_transf_2"/>
    <property type="match status" value="1"/>
</dbReference>
<evidence type="ECO:0000256" key="10">
    <source>
        <dbReference type="ARBA" id="ARBA00022824"/>
    </source>
</evidence>
<evidence type="ECO:0000256" key="8">
    <source>
        <dbReference type="ARBA" id="ARBA00022679"/>
    </source>
</evidence>
<dbReference type="HOGENOM" id="CLU_033536_13_3_1"/>